<name>Q221X8_ALBFT</name>
<dbReference type="EMBL" id="CP000267">
    <property type="protein sequence ID" value="ABD68175.1"/>
    <property type="molecule type" value="Genomic_DNA"/>
</dbReference>
<feature type="signal peptide" evidence="1">
    <location>
        <begin position="1"/>
        <end position="39"/>
    </location>
</feature>
<evidence type="ECO:0000313" key="2">
    <source>
        <dbReference type="EMBL" id="ABD68175.1"/>
    </source>
</evidence>
<dbReference type="Proteomes" id="UP000008332">
    <property type="component" value="Chromosome"/>
</dbReference>
<dbReference type="eggNOG" id="ENOG5031ZIP">
    <property type="taxonomic scope" value="Bacteria"/>
</dbReference>
<organism evidence="2 3">
    <name type="scientific">Albidiferax ferrireducens (strain ATCC BAA-621 / DSM 15236 / T118)</name>
    <name type="common">Rhodoferax ferrireducens</name>
    <dbReference type="NCBI Taxonomy" id="338969"/>
    <lineage>
        <taxon>Bacteria</taxon>
        <taxon>Pseudomonadati</taxon>
        <taxon>Pseudomonadota</taxon>
        <taxon>Betaproteobacteria</taxon>
        <taxon>Burkholderiales</taxon>
        <taxon>Comamonadaceae</taxon>
        <taxon>Rhodoferax</taxon>
    </lineage>
</organism>
<dbReference type="AlphaFoldDB" id="Q221X8"/>
<keyword evidence="3" id="KW-1185">Reference proteome</keyword>
<feature type="chain" id="PRO_5004201053" evidence="1">
    <location>
        <begin position="40"/>
        <end position="160"/>
    </location>
</feature>
<proteinExistence type="predicted"/>
<evidence type="ECO:0000313" key="3">
    <source>
        <dbReference type="Proteomes" id="UP000008332"/>
    </source>
</evidence>
<dbReference type="HOGENOM" id="CLU_121427_0_0_4"/>
<gene>
    <name evidence="2" type="ordered locus">Rfer_0421</name>
</gene>
<protein>
    <submittedName>
        <fullName evidence="2">Uncharacterized protein</fullName>
    </submittedName>
</protein>
<dbReference type="STRING" id="338969.Rfer_0421"/>
<reference evidence="3" key="1">
    <citation type="submission" date="2006-02" db="EMBL/GenBank/DDBJ databases">
        <title>Complete sequence of chromosome of Rhodoferax ferrireducens DSM 15236.</title>
        <authorList>
            <person name="Copeland A."/>
            <person name="Lucas S."/>
            <person name="Lapidus A."/>
            <person name="Barry K."/>
            <person name="Detter J.C."/>
            <person name="Glavina del Rio T."/>
            <person name="Hammon N."/>
            <person name="Israni S."/>
            <person name="Pitluck S."/>
            <person name="Brettin T."/>
            <person name="Bruce D."/>
            <person name="Han C."/>
            <person name="Tapia R."/>
            <person name="Gilna P."/>
            <person name="Kiss H."/>
            <person name="Schmutz J."/>
            <person name="Larimer F."/>
            <person name="Land M."/>
            <person name="Kyrpides N."/>
            <person name="Ivanova N."/>
            <person name="Richardson P."/>
        </authorList>
    </citation>
    <scope>NUCLEOTIDE SEQUENCE [LARGE SCALE GENOMIC DNA]</scope>
    <source>
        <strain evidence="3">ATCC BAA-621 / DSM 15236 / T118</strain>
    </source>
</reference>
<dbReference type="KEGG" id="rfr:Rfer_0421"/>
<accession>Q221X8</accession>
<evidence type="ECO:0000256" key="1">
    <source>
        <dbReference type="SAM" id="SignalP"/>
    </source>
</evidence>
<sequence>MYRISLAIRGVNQPNQESVMTHFRFIPLAAVLTSAVLLAACNTAPTTPMGASASSMATPDHMARMDTQMKTMQAMHDRMINAKTPQERSKLMAEHMKAMQDGMAMMGDMSSAGMGDMKGMPGMTGDMGAHHKMMAKRMEMMQMMMQMMMDRQSADMPMAK</sequence>
<keyword evidence="1" id="KW-0732">Signal</keyword>